<dbReference type="PRINTS" id="PR00735">
    <property type="entry name" value="GLHYDRLASE8"/>
</dbReference>
<evidence type="ECO:0000256" key="1">
    <source>
        <dbReference type="ARBA" id="ARBA00000966"/>
    </source>
</evidence>
<gene>
    <name evidence="11" type="ORF">R9Z33_12925</name>
</gene>
<dbReference type="PROSITE" id="PS00812">
    <property type="entry name" value="GLYCOSYL_HYDROL_F8"/>
    <property type="match status" value="1"/>
</dbReference>
<dbReference type="InterPro" id="IPR019834">
    <property type="entry name" value="Glyco_hydro_8_CS"/>
</dbReference>
<dbReference type="InterPro" id="IPR008928">
    <property type="entry name" value="6-hairpin_glycosidase_sf"/>
</dbReference>
<evidence type="ECO:0000256" key="10">
    <source>
        <dbReference type="SAM" id="MobiDB-lite"/>
    </source>
</evidence>
<dbReference type="RefSeq" id="WP_318646989.1">
    <property type="nucleotide sequence ID" value="NZ_CP137852.1"/>
</dbReference>
<organism evidence="11 12">
    <name type="scientific">Sediminicoccus rosea</name>
    <dbReference type="NCBI Taxonomy" id="1225128"/>
    <lineage>
        <taxon>Bacteria</taxon>
        <taxon>Pseudomonadati</taxon>
        <taxon>Pseudomonadota</taxon>
        <taxon>Alphaproteobacteria</taxon>
        <taxon>Acetobacterales</taxon>
        <taxon>Roseomonadaceae</taxon>
        <taxon>Sediminicoccus</taxon>
    </lineage>
</organism>
<sequence length="403" mass="43907">MTLSPSPRLPAPFIVRVQAAGSRGTAPLPEDWTAFKRRYLAPDGRVVDTGNAGISHSEGQSYGMLFAVFFDDRAAFDQMWGWIGRTLRRATDSLFAWKYVPRGTPTVPDQNNATDGDLLIAWALLRAAHKWGEASYAEAATRIARDVLRACTTDFVGRRILLPGVRGFQRGNTIVVNPSYFAIGAFRALSRHVPDASWAALEAASLDILRASALGRWRLPPDWCEISRDATIRPAPDWPPRFSWDAVRIPVHLAWAGLPEPSVEAAARFFFDQSHPYRPPAWTDLYRDQISPYPGHAGILAVAQFAAMRTGVTAPMRRIAISESPDYYGASLVLMTGMASVEPPEAPAEVPPAAAPAPAGGGRMAAVMRYLGLRDDTTPVAPVSPSQRESPLARRGGRDPGGR</sequence>
<keyword evidence="4 9" id="KW-0378">Hydrolase</keyword>
<name>A0ABZ0PBE0_9PROT</name>
<accession>A0ABZ0PBE0</accession>
<dbReference type="InterPro" id="IPR012341">
    <property type="entry name" value="6hp_glycosidase-like_sf"/>
</dbReference>
<dbReference type="GO" id="GO:0016787">
    <property type="term" value="F:hydrolase activity"/>
    <property type="evidence" value="ECO:0007669"/>
    <property type="project" value="UniProtKB-KW"/>
</dbReference>
<reference evidence="11 12" key="1">
    <citation type="submission" date="2023-11" db="EMBL/GenBank/DDBJ databases">
        <title>Arctic aerobic anoxygenic photoheterotroph Sediminicoccus rosea KRV36 adapts its photosynthesis to long days of polar summer.</title>
        <authorList>
            <person name="Tomasch J."/>
            <person name="Kopejtka K."/>
            <person name="Bily T."/>
            <person name="Gardiner A.T."/>
            <person name="Gardian Z."/>
            <person name="Shivaramu S."/>
            <person name="Koblizek M."/>
            <person name="Engelhardt F."/>
            <person name="Kaftan D."/>
        </authorList>
    </citation>
    <scope>NUCLEOTIDE SEQUENCE [LARGE SCALE GENOMIC DNA]</scope>
    <source>
        <strain evidence="11 12">R-30</strain>
    </source>
</reference>
<dbReference type="Proteomes" id="UP001305521">
    <property type="component" value="Chromosome"/>
</dbReference>
<dbReference type="EC" id="3.2.1.-" evidence="9"/>
<keyword evidence="7 9" id="KW-0119">Carbohydrate metabolism</keyword>
<keyword evidence="12" id="KW-1185">Reference proteome</keyword>
<dbReference type="Pfam" id="PF01270">
    <property type="entry name" value="Glyco_hydro_8"/>
    <property type="match status" value="1"/>
</dbReference>
<dbReference type="SUPFAM" id="SSF48208">
    <property type="entry name" value="Six-hairpin glycosidases"/>
    <property type="match status" value="1"/>
</dbReference>
<evidence type="ECO:0000256" key="2">
    <source>
        <dbReference type="ARBA" id="ARBA00009209"/>
    </source>
</evidence>
<evidence type="ECO:0000256" key="9">
    <source>
        <dbReference type="RuleBase" id="RU361167"/>
    </source>
</evidence>
<evidence type="ECO:0000256" key="8">
    <source>
        <dbReference type="PROSITE-ProRule" id="PRU10058"/>
    </source>
</evidence>
<comment type="similarity">
    <text evidence="2 9">Belongs to the glycosyl hydrolase 8 (cellulase D) family.</text>
</comment>
<keyword evidence="3" id="KW-0732">Signal</keyword>
<evidence type="ECO:0000256" key="5">
    <source>
        <dbReference type="ARBA" id="ARBA00023001"/>
    </source>
</evidence>
<evidence type="ECO:0000256" key="3">
    <source>
        <dbReference type="ARBA" id="ARBA00022729"/>
    </source>
</evidence>
<evidence type="ECO:0000256" key="6">
    <source>
        <dbReference type="ARBA" id="ARBA00023295"/>
    </source>
</evidence>
<keyword evidence="6 9" id="KW-0326">Glycosidase</keyword>
<comment type="catalytic activity">
    <reaction evidence="1">
        <text>Endohydrolysis of (1-&gt;4)-beta-D-glucosidic linkages in cellulose, lichenin and cereal beta-D-glucans.</text>
        <dbReference type="EC" id="3.2.1.4"/>
    </reaction>
</comment>
<keyword evidence="5" id="KW-0136">Cellulose degradation</keyword>
<evidence type="ECO:0000313" key="11">
    <source>
        <dbReference type="EMBL" id="WPB83008.1"/>
    </source>
</evidence>
<evidence type="ECO:0000313" key="12">
    <source>
        <dbReference type="Proteomes" id="UP001305521"/>
    </source>
</evidence>
<feature type="region of interest" description="Disordered" evidence="10">
    <location>
        <begin position="376"/>
        <end position="403"/>
    </location>
</feature>
<evidence type="ECO:0000256" key="7">
    <source>
        <dbReference type="ARBA" id="ARBA00023326"/>
    </source>
</evidence>
<dbReference type="InterPro" id="IPR002037">
    <property type="entry name" value="Glyco_hydro_8"/>
</dbReference>
<proteinExistence type="inferred from homology"/>
<dbReference type="Gene3D" id="1.50.10.10">
    <property type="match status" value="1"/>
</dbReference>
<keyword evidence="7 9" id="KW-0624">Polysaccharide degradation</keyword>
<feature type="active site" description="Nucleophile" evidence="8">
    <location>
        <position position="115"/>
    </location>
</feature>
<protein>
    <recommendedName>
        <fullName evidence="9">Glucanase</fullName>
        <ecNumber evidence="9">3.2.1.-</ecNumber>
    </recommendedName>
</protein>
<evidence type="ECO:0000256" key="4">
    <source>
        <dbReference type="ARBA" id="ARBA00022801"/>
    </source>
</evidence>
<dbReference type="EMBL" id="CP137852">
    <property type="protein sequence ID" value="WPB83008.1"/>
    <property type="molecule type" value="Genomic_DNA"/>
</dbReference>